<dbReference type="AlphaFoldDB" id="A0A249K8J6"/>
<sequence>MSGITVIFDGNCQLCINSINWLSKKLTFDAIAYQSAPLAKFGLTIAQCEKQVYAISGDKKYGGITAVTFLLNARGNKVSTFLLRVLGPIGALGYKMIAGNRQSVLVSVLSRFIKRIT</sequence>
<dbReference type="EMBL" id="CP016771">
    <property type="protein sequence ID" value="ASY13108.1"/>
    <property type="molecule type" value="Genomic_DNA"/>
</dbReference>
<gene>
    <name evidence="1" type="ORF">B1s21160_01920</name>
</gene>
<evidence type="ECO:0000313" key="2">
    <source>
        <dbReference type="Proteomes" id="UP000217171"/>
    </source>
</evidence>
<keyword evidence="2" id="KW-1185">Reference proteome</keyword>
<reference evidence="1 2" key="1">
    <citation type="submission" date="2016-07" db="EMBL/GenBank/DDBJ databases">
        <title>High microdiversification within the ubiquitous acI lineage of Actinobacteria.</title>
        <authorList>
            <person name="Neuenschwander S.M."/>
            <person name="Salcher M."/>
            <person name="Ghai R."/>
            <person name="Pernthaler J."/>
        </authorList>
    </citation>
    <scope>NUCLEOTIDE SEQUENCE [LARGE SCALE GENOMIC DNA]</scope>
    <source>
        <strain evidence="1">MMS-21-160</strain>
    </source>
</reference>
<name>A0A249K8J6_9ACTN</name>
<dbReference type="Proteomes" id="UP000217171">
    <property type="component" value="Chromosome"/>
</dbReference>
<dbReference type="RefSeq" id="WP_095672194.1">
    <property type="nucleotide sequence ID" value="NZ_CP016771.1"/>
</dbReference>
<dbReference type="Pfam" id="PF04134">
    <property type="entry name" value="DCC1-like"/>
    <property type="match status" value="1"/>
</dbReference>
<protein>
    <submittedName>
        <fullName evidence="1">DUF393 domain-containing protein</fullName>
    </submittedName>
</protein>
<dbReference type="OrthoDB" id="9813713at2"/>
<accession>A0A249K8J6</accession>
<proteinExistence type="predicted"/>
<dbReference type="GO" id="GO:0015035">
    <property type="term" value="F:protein-disulfide reductase activity"/>
    <property type="evidence" value="ECO:0007669"/>
    <property type="project" value="InterPro"/>
</dbReference>
<evidence type="ECO:0000313" key="1">
    <source>
        <dbReference type="EMBL" id="ASY13108.1"/>
    </source>
</evidence>
<organism evidence="1 2">
    <name type="scientific">Candidatus Nanopelagicus hibericus</name>
    <dbReference type="NCBI Taxonomy" id="1884915"/>
    <lineage>
        <taxon>Bacteria</taxon>
        <taxon>Bacillati</taxon>
        <taxon>Actinomycetota</taxon>
        <taxon>Actinomycetes</taxon>
        <taxon>Candidatus Nanopelagicales</taxon>
        <taxon>Candidatus Nanopelagicaceae</taxon>
        <taxon>Candidatus Nanopelagicus</taxon>
    </lineage>
</organism>
<dbReference type="InterPro" id="IPR007263">
    <property type="entry name" value="DCC1-like"/>
</dbReference>
<dbReference type="KEGG" id="nhi:B1s21160_01920"/>